<dbReference type="AlphaFoldDB" id="E4V1J6"/>
<evidence type="ECO:0000313" key="2">
    <source>
        <dbReference type="Proteomes" id="UP000002669"/>
    </source>
</evidence>
<name>E4V1J6_ARTGP</name>
<dbReference type="HOGENOM" id="CLU_2440411_0_0_1"/>
<protein>
    <submittedName>
        <fullName evidence="1">Uncharacterized protein</fullName>
    </submittedName>
</protein>
<dbReference type="InParanoid" id="E4V1J6"/>
<evidence type="ECO:0000313" key="1">
    <source>
        <dbReference type="EMBL" id="EFR03911.1"/>
    </source>
</evidence>
<dbReference type="EMBL" id="DS989827">
    <property type="protein sequence ID" value="EFR03911.1"/>
    <property type="molecule type" value="Genomic_DNA"/>
</dbReference>
<dbReference type="VEuPathDB" id="FungiDB:MGYG_06910"/>
<organism evidence="2">
    <name type="scientific">Arthroderma gypseum (strain ATCC MYA-4604 / CBS 118893)</name>
    <name type="common">Microsporum gypseum</name>
    <dbReference type="NCBI Taxonomy" id="535722"/>
    <lineage>
        <taxon>Eukaryota</taxon>
        <taxon>Fungi</taxon>
        <taxon>Dikarya</taxon>
        <taxon>Ascomycota</taxon>
        <taxon>Pezizomycotina</taxon>
        <taxon>Eurotiomycetes</taxon>
        <taxon>Eurotiomycetidae</taxon>
        <taxon>Onygenales</taxon>
        <taxon>Arthrodermataceae</taxon>
        <taxon>Nannizzia</taxon>
    </lineage>
</organism>
<dbReference type="GeneID" id="10026162"/>
<proteinExistence type="predicted"/>
<reference evidence="2" key="1">
    <citation type="journal article" date="2012" name="MBio">
        <title>Comparative genome analysis of Trichophyton rubrum and related dermatophytes reveals candidate genes involved in infection.</title>
        <authorList>
            <person name="Martinez D.A."/>
            <person name="Oliver B.G."/>
            <person name="Graeser Y."/>
            <person name="Goldberg J.M."/>
            <person name="Li W."/>
            <person name="Martinez-Rossi N.M."/>
            <person name="Monod M."/>
            <person name="Shelest E."/>
            <person name="Barton R.C."/>
            <person name="Birch E."/>
            <person name="Brakhage A.A."/>
            <person name="Chen Z."/>
            <person name="Gurr S.J."/>
            <person name="Heiman D."/>
            <person name="Heitman J."/>
            <person name="Kosti I."/>
            <person name="Rossi A."/>
            <person name="Saif S."/>
            <person name="Samalova M."/>
            <person name="Saunders C.W."/>
            <person name="Shea T."/>
            <person name="Summerbell R.C."/>
            <person name="Xu J."/>
            <person name="Young S."/>
            <person name="Zeng Q."/>
            <person name="Birren B.W."/>
            <person name="Cuomo C.A."/>
            <person name="White T.C."/>
        </authorList>
    </citation>
    <scope>NUCLEOTIDE SEQUENCE [LARGE SCALE GENOMIC DNA]</scope>
    <source>
        <strain evidence="2">ATCC MYA-4604 / CBS 118893</strain>
    </source>
</reference>
<keyword evidence="2" id="KW-1185">Reference proteome</keyword>
<dbReference type="RefSeq" id="XP_003170919.1">
    <property type="nucleotide sequence ID" value="XM_003170871.1"/>
</dbReference>
<gene>
    <name evidence="1" type="ORF">MGYG_06910</name>
</gene>
<accession>E4V1J6</accession>
<dbReference type="Proteomes" id="UP000002669">
    <property type="component" value="Unassembled WGS sequence"/>
</dbReference>
<sequence>MRERYSPNLAMSASGTCLMHSTIAIHIGAGISEDLSSYSAALKWWQSQAVTALKYDKLYNLPFLVVSYLDGWWLEVVVGWEVLCIGVAGL</sequence>